<keyword evidence="1" id="KW-0863">Zinc-finger</keyword>
<keyword evidence="4" id="KW-1185">Reference proteome</keyword>
<evidence type="ECO:0000256" key="1">
    <source>
        <dbReference type="PROSITE-ProRule" id="PRU00042"/>
    </source>
</evidence>
<reference evidence="3 4" key="1">
    <citation type="journal article" date="2024" name="G3 (Bethesda)">
        <title>Genome assembly of Hibiscus sabdariffa L. provides insights into metabolisms of medicinal natural products.</title>
        <authorList>
            <person name="Kim T."/>
        </authorList>
    </citation>
    <scope>NUCLEOTIDE SEQUENCE [LARGE SCALE GENOMIC DNA]</scope>
    <source>
        <strain evidence="3">TK-2024</strain>
        <tissue evidence="3">Old leaves</tissue>
    </source>
</reference>
<proteinExistence type="predicted"/>
<comment type="caution">
    <text evidence="3">The sequence shown here is derived from an EMBL/GenBank/DDBJ whole genome shotgun (WGS) entry which is preliminary data.</text>
</comment>
<sequence length="157" mass="18478">MASFNALRHEKRKFQRESFIFYRPKFKHTMENQVPSGTSHESRAIEVLVLESHKLPPIYTSQRISISHHSSSSNYLLSSFFNMASNANENVLRRDYDGMCHLCGVTGLRNNAALDRHQWNRHEDCGRNKLKYHCSQSHCVRRFRTKEDMKEHMDNGH</sequence>
<keyword evidence="1" id="KW-0479">Metal-binding</keyword>
<evidence type="ECO:0000313" key="3">
    <source>
        <dbReference type="EMBL" id="KAK8505242.1"/>
    </source>
</evidence>
<dbReference type="Proteomes" id="UP001472677">
    <property type="component" value="Unassembled WGS sequence"/>
</dbReference>
<feature type="domain" description="C2H2-type" evidence="2">
    <location>
        <begin position="132"/>
        <end position="157"/>
    </location>
</feature>
<name>A0ABR2BEG2_9ROSI</name>
<gene>
    <name evidence="3" type="ORF">V6N12_067212</name>
</gene>
<organism evidence="3 4">
    <name type="scientific">Hibiscus sabdariffa</name>
    <name type="common">roselle</name>
    <dbReference type="NCBI Taxonomy" id="183260"/>
    <lineage>
        <taxon>Eukaryota</taxon>
        <taxon>Viridiplantae</taxon>
        <taxon>Streptophyta</taxon>
        <taxon>Embryophyta</taxon>
        <taxon>Tracheophyta</taxon>
        <taxon>Spermatophyta</taxon>
        <taxon>Magnoliopsida</taxon>
        <taxon>eudicotyledons</taxon>
        <taxon>Gunneridae</taxon>
        <taxon>Pentapetalae</taxon>
        <taxon>rosids</taxon>
        <taxon>malvids</taxon>
        <taxon>Malvales</taxon>
        <taxon>Malvaceae</taxon>
        <taxon>Malvoideae</taxon>
        <taxon>Hibiscus</taxon>
    </lineage>
</organism>
<evidence type="ECO:0000313" key="4">
    <source>
        <dbReference type="Proteomes" id="UP001472677"/>
    </source>
</evidence>
<keyword evidence="1" id="KW-0862">Zinc</keyword>
<dbReference type="EMBL" id="JBBPBM010000128">
    <property type="protein sequence ID" value="KAK8505242.1"/>
    <property type="molecule type" value="Genomic_DNA"/>
</dbReference>
<accession>A0ABR2BEG2</accession>
<dbReference type="InterPro" id="IPR013087">
    <property type="entry name" value="Znf_C2H2_type"/>
</dbReference>
<evidence type="ECO:0000259" key="2">
    <source>
        <dbReference type="PROSITE" id="PS50157"/>
    </source>
</evidence>
<protein>
    <recommendedName>
        <fullName evidence="2">C2H2-type domain-containing protein</fullName>
    </recommendedName>
</protein>
<dbReference type="PROSITE" id="PS50157">
    <property type="entry name" value="ZINC_FINGER_C2H2_2"/>
    <property type="match status" value="1"/>
</dbReference>
<dbReference type="PROSITE" id="PS00028">
    <property type="entry name" value="ZINC_FINGER_C2H2_1"/>
    <property type="match status" value="1"/>
</dbReference>